<dbReference type="PANTHER" id="PTHR35807:SF1">
    <property type="entry name" value="TRANSCRIPTIONAL REGULATOR REDD"/>
    <property type="match status" value="1"/>
</dbReference>
<dbReference type="Gene3D" id="1.25.40.10">
    <property type="entry name" value="Tetratricopeptide repeat domain"/>
    <property type="match status" value="1"/>
</dbReference>
<keyword evidence="9" id="KW-1185">Reference proteome</keyword>
<keyword evidence="3" id="KW-0805">Transcription regulation</keyword>
<dbReference type="InterPro" id="IPR041664">
    <property type="entry name" value="AAA_16"/>
</dbReference>
<dbReference type="SMART" id="SM00862">
    <property type="entry name" value="Trans_reg_C"/>
    <property type="match status" value="1"/>
</dbReference>
<dbReference type="GO" id="GO:0003677">
    <property type="term" value="F:DNA binding"/>
    <property type="evidence" value="ECO:0007669"/>
    <property type="project" value="UniProtKB-UniRule"/>
</dbReference>
<evidence type="ECO:0000256" key="4">
    <source>
        <dbReference type="ARBA" id="ARBA00023125"/>
    </source>
</evidence>
<dbReference type="CDD" id="cd15831">
    <property type="entry name" value="BTAD"/>
    <property type="match status" value="1"/>
</dbReference>
<comment type="caution">
    <text evidence="8">The sequence shown here is derived from an EMBL/GenBank/DDBJ whole genome shotgun (WGS) entry which is preliminary data.</text>
</comment>
<dbReference type="InterPro" id="IPR011990">
    <property type="entry name" value="TPR-like_helical_dom_sf"/>
</dbReference>
<dbReference type="Proteomes" id="UP001152519">
    <property type="component" value="Unassembled WGS sequence"/>
</dbReference>
<dbReference type="Pfam" id="PF13191">
    <property type="entry name" value="AAA_16"/>
    <property type="match status" value="1"/>
</dbReference>
<keyword evidence="4 6" id="KW-0238">DNA-binding</keyword>
<dbReference type="PANTHER" id="PTHR35807">
    <property type="entry name" value="TRANSCRIPTIONAL REGULATOR REDD-RELATED"/>
    <property type="match status" value="1"/>
</dbReference>
<dbReference type="InterPro" id="IPR027417">
    <property type="entry name" value="P-loop_NTPase"/>
</dbReference>
<evidence type="ECO:0000256" key="1">
    <source>
        <dbReference type="ARBA" id="ARBA00005820"/>
    </source>
</evidence>
<dbReference type="GO" id="GO:0006355">
    <property type="term" value="P:regulation of DNA-templated transcription"/>
    <property type="evidence" value="ECO:0007669"/>
    <property type="project" value="InterPro"/>
</dbReference>
<dbReference type="InterPro" id="IPR003593">
    <property type="entry name" value="AAA+_ATPase"/>
</dbReference>
<evidence type="ECO:0000259" key="7">
    <source>
        <dbReference type="PROSITE" id="PS51755"/>
    </source>
</evidence>
<evidence type="ECO:0000256" key="6">
    <source>
        <dbReference type="PROSITE-ProRule" id="PRU01091"/>
    </source>
</evidence>
<dbReference type="SMART" id="SM00382">
    <property type="entry name" value="AAA"/>
    <property type="match status" value="1"/>
</dbReference>
<evidence type="ECO:0000256" key="2">
    <source>
        <dbReference type="ARBA" id="ARBA00023012"/>
    </source>
</evidence>
<dbReference type="SUPFAM" id="SSF46894">
    <property type="entry name" value="C-terminal effector domain of the bipartite response regulators"/>
    <property type="match status" value="1"/>
</dbReference>
<feature type="DNA-binding region" description="OmpR/PhoB-type" evidence="6">
    <location>
        <begin position="43"/>
        <end position="148"/>
    </location>
</feature>
<dbReference type="EMBL" id="CAJSLV010000103">
    <property type="protein sequence ID" value="CAG6398398.1"/>
    <property type="molecule type" value="Genomic_DNA"/>
</dbReference>
<dbReference type="AlphaFoldDB" id="A0A9W4GVY0"/>
<dbReference type="InterPro" id="IPR051677">
    <property type="entry name" value="AfsR-DnrI-RedD_regulator"/>
</dbReference>
<keyword evidence="2" id="KW-0902">Two-component regulatory system</keyword>
<dbReference type="SMART" id="SM01043">
    <property type="entry name" value="BTAD"/>
    <property type="match status" value="1"/>
</dbReference>
<evidence type="ECO:0000313" key="9">
    <source>
        <dbReference type="Proteomes" id="UP001152519"/>
    </source>
</evidence>
<reference evidence="8" key="1">
    <citation type="submission" date="2021-05" db="EMBL/GenBank/DDBJ databases">
        <authorList>
            <person name="Arsene-Ploetze F."/>
        </authorList>
    </citation>
    <scope>NUCLEOTIDE SEQUENCE</scope>
    <source>
        <strain evidence="8">DSM 42138</strain>
    </source>
</reference>
<evidence type="ECO:0000256" key="3">
    <source>
        <dbReference type="ARBA" id="ARBA00023015"/>
    </source>
</evidence>
<dbReference type="InterPro" id="IPR036388">
    <property type="entry name" value="WH-like_DNA-bd_sf"/>
</dbReference>
<proteinExistence type="inferred from homology"/>
<organism evidence="8 9">
    <name type="scientific">Actinacidiphila cocklensis</name>
    <dbReference type="NCBI Taxonomy" id="887465"/>
    <lineage>
        <taxon>Bacteria</taxon>
        <taxon>Bacillati</taxon>
        <taxon>Actinomycetota</taxon>
        <taxon>Actinomycetes</taxon>
        <taxon>Kitasatosporales</taxon>
        <taxon>Streptomycetaceae</taxon>
        <taxon>Actinacidiphila</taxon>
    </lineage>
</organism>
<evidence type="ECO:0000313" key="8">
    <source>
        <dbReference type="EMBL" id="CAG6398398.1"/>
    </source>
</evidence>
<feature type="domain" description="OmpR/PhoB-type" evidence="7">
    <location>
        <begin position="43"/>
        <end position="148"/>
    </location>
</feature>
<protein>
    <submittedName>
        <fullName evidence="8">DNA-binding transcriptional activator of the SARP family</fullName>
    </submittedName>
</protein>
<keyword evidence="5" id="KW-0804">Transcription</keyword>
<dbReference type="InterPro" id="IPR016032">
    <property type="entry name" value="Sig_transdc_resp-reg_C-effctor"/>
</dbReference>
<dbReference type="InterPro" id="IPR001867">
    <property type="entry name" value="OmpR/PhoB-type_DNA-bd"/>
</dbReference>
<name>A0A9W4GVY0_9ACTN</name>
<sequence>MFMVGQDSGSGGGPGVAAFARNPLSGPATGPGYIRWTEAQPAENQGTPNGMVEFRALGPVEAVVDGRMVDLGTPKQRALLALLVSRVGHPVTVDVMLEELWEGRPPPSARTSLHAYVANLRRVLEPSRARRTPATVLRTHGQGYLLDSRAVRVDVHRFCERATAGWHAWGRGDRRQALGEFEAGLALWRGQAYAEVANATHVVPEVERLEELRLSLVEGRCAALLAAGAHEVAVAELEAFTQAHPLREYGCELLSLALYRAGRQADALAVLRTNQQRLARELGIDPRPALQHLESEILNQAPALDWQPPAPPVVRSVPAAPGVPAPRAGGSGTPAVRAADPDVFVGREASLRQLADALPAAAAGRGQVVTVSGEPGIGKTGLLRRFAASAGVPVLWGACPEHVAAPPLWPWQQVLRTLAACCPQWPVPGPVAELLDREDVRRVPDGTDADAATLRRFDAIVDYLTGASQGTPLVVVLDHLHRADPSSLRLLAHLAESVQGGRLLVAVGHRSGESALTETSAALARAGTTRIALCGLDVQETQRLAGAMLHREVGSHTAEGLWDRTEGHPFYLRELIKQLTSEQRLEQPHTVPVPVPVREVVLRRVAQLPQQAAGVLSVAAVAGRHFDIDVVADAAGVGIEAALEALDAAVAAGLITEDQQRLGWFRFTHAVTAEVLYGATGRLRRAHLHRRIGQAAARTWTGSASGTLEGAGYWPHEQ</sequence>
<accession>A0A9W4GVY0</accession>
<dbReference type="SUPFAM" id="SSF52540">
    <property type="entry name" value="P-loop containing nucleoside triphosphate hydrolases"/>
    <property type="match status" value="1"/>
</dbReference>
<dbReference type="InterPro" id="IPR005158">
    <property type="entry name" value="BTAD"/>
</dbReference>
<comment type="similarity">
    <text evidence="1">Belongs to the AfsR/DnrI/RedD regulatory family.</text>
</comment>
<evidence type="ECO:0000256" key="5">
    <source>
        <dbReference type="ARBA" id="ARBA00023163"/>
    </source>
</evidence>
<dbReference type="CDD" id="cd00383">
    <property type="entry name" value="trans_reg_C"/>
    <property type="match status" value="1"/>
</dbReference>
<dbReference type="Pfam" id="PF03704">
    <property type="entry name" value="BTAD"/>
    <property type="match status" value="1"/>
</dbReference>
<dbReference type="SUPFAM" id="SSF48452">
    <property type="entry name" value="TPR-like"/>
    <property type="match status" value="1"/>
</dbReference>
<dbReference type="Gene3D" id="3.40.50.300">
    <property type="entry name" value="P-loop containing nucleotide triphosphate hydrolases"/>
    <property type="match status" value="1"/>
</dbReference>
<dbReference type="PROSITE" id="PS51755">
    <property type="entry name" value="OMPR_PHOB"/>
    <property type="match status" value="1"/>
</dbReference>
<dbReference type="Pfam" id="PF00486">
    <property type="entry name" value="Trans_reg_C"/>
    <property type="match status" value="1"/>
</dbReference>
<dbReference type="GO" id="GO:0000160">
    <property type="term" value="P:phosphorelay signal transduction system"/>
    <property type="evidence" value="ECO:0007669"/>
    <property type="project" value="UniProtKB-KW"/>
</dbReference>
<gene>
    <name evidence="8" type="ORF">SCOCK_70082</name>
</gene>
<dbReference type="Gene3D" id="1.10.10.10">
    <property type="entry name" value="Winged helix-like DNA-binding domain superfamily/Winged helix DNA-binding domain"/>
    <property type="match status" value="1"/>
</dbReference>